<dbReference type="GO" id="GO:0003677">
    <property type="term" value="F:DNA binding"/>
    <property type="evidence" value="ECO:0007669"/>
    <property type="project" value="UniProtKB-KW"/>
</dbReference>
<name>A0A499SJD9_9CAUD</name>
<evidence type="ECO:0000313" key="4">
    <source>
        <dbReference type="Proteomes" id="UP000296987"/>
    </source>
</evidence>
<sequence length="109" mass="12740">MNHEELAIYIGNQIKKYREKRGLTQQGLADKLNVSRQAVSRYEKGLRKANQDTLFELSHILKCSIDDFFPKNDVDEKPQTLAAHLEGELKQEDIDYIMSLVERFKNEDK</sequence>
<proteinExistence type="predicted"/>
<dbReference type="PROSITE" id="PS50943">
    <property type="entry name" value="HTH_CROC1"/>
    <property type="match status" value="1"/>
</dbReference>
<organism evidence="3 4">
    <name type="scientific">Staphylococcus phage phiSP44-1</name>
    <dbReference type="NCBI Taxonomy" id="2491321"/>
    <lineage>
        <taxon>Viruses</taxon>
        <taxon>Duplodnaviria</taxon>
        <taxon>Heunggongvirae</taxon>
        <taxon>Uroviricota</taxon>
        <taxon>Caudoviricetes</taxon>
        <taxon>Coventryvirus</taxon>
        <taxon>Coventryvirus SP441</taxon>
    </lineage>
</organism>
<dbReference type="CDD" id="cd00093">
    <property type="entry name" value="HTH_XRE"/>
    <property type="match status" value="1"/>
</dbReference>
<feature type="domain" description="HTH cro/C1-type" evidence="2">
    <location>
        <begin position="14"/>
        <end position="68"/>
    </location>
</feature>
<reference evidence="3 4" key="1">
    <citation type="submission" date="2018-10" db="EMBL/GenBank/DDBJ databases">
        <title>Prophage of Staphylococcus pseudintermedius.</title>
        <authorList>
            <person name="Wipf J.R.K."/>
            <person name="Deutsch D.R."/>
            <person name="Fischetti V.A."/>
        </authorList>
    </citation>
    <scope>NUCLEOTIDE SEQUENCE [LARGE SCALE GENOMIC DNA]</scope>
    <source>
        <strain evidence="3 4">Staphylococcus pseudintermedius 14-29-44</strain>
    </source>
</reference>
<evidence type="ECO:0000256" key="1">
    <source>
        <dbReference type="ARBA" id="ARBA00023125"/>
    </source>
</evidence>
<keyword evidence="1" id="KW-0238">DNA-binding</keyword>
<accession>A0A499SJD9</accession>
<dbReference type="GeneID" id="65070553"/>
<evidence type="ECO:0000313" key="3">
    <source>
        <dbReference type="EMBL" id="AZB66624.1"/>
    </source>
</evidence>
<dbReference type="InterPro" id="IPR001387">
    <property type="entry name" value="Cro/C1-type_HTH"/>
</dbReference>
<protein>
    <submittedName>
        <fullName evidence="3">Repressor</fullName>
    </submittedName>
</protein>
<dbReference type="PANTHER" id="PTHR46558:SF3">
    <property type="entry name" value="TRANSCRIPTIONAL REGULATOR"/>
    <property type="match status" value="1"/>
</dbReference>
<evidence type="ECO:0000259" key="2">
    <source>
        <dbReference type="PROSITE" id="PS50943"/>
    </source>
</evidence>
<dbReference type="Proteomes" id="UP000296987">
    <property type="component" value="Segment"/>
</dbReference>
<dbReference type="PANTHER" id="PTHR46558">
    <property type="entry name" value="TRACRIPTIONAL REGULATORY PROTEIN-RELATED-RELATED"/>
    <property type="match status" value="1"/>
</dbReference>
<keyword evidence="4" id="KW-1185">Reference proteome</keyword>
<dbReference type="Pfam" id="PF01381">
    <property type="entry name" value="HTH_3"/>
    <property type="match status" value="1"/>
</dbReference>
<dbReference type="EMBL" id="MK075003">
    <property type="protein sequence ID" value="AZB66624.1"/>
    <property type="molecule type" value="Genomic_DNA"/>
</dbReference>
<dbReference type="KEGG" id="vg:65070553"/>
<dbReference type="Gene3D" id="1.10.260.40">
    <property type="entry name" value="lambda repressor-like DNA-binding domains"/>
    <property type="match status" value="1"/>
</dbReference>
<dbReference type="InterPro" id="IPR010982">
    <property type="entry name" value="Lambda_DNA-bd_dom_sf"/>
</dbReference>
<dbReference type="SMART" id="SM00530">
    <property type="entry name" value="HTH_XRE"/>
    <property type="match status" value="1"/>
</dbReference>
<dbReference type="RefSeq" id="YP_010081561.1">
    <property type="nucleotide sequence ID" value="NC_055019.1"/>
</dbReference>
<dbReference type="SUPFAM" id="SSF47413">
    <property type="entry name" value="lambda repressor-like DNA-binding domains"/>
    <property type="match status" value="1"/>
</dbReference>